<name>A0ACB8CG91_DERSI</name>
<evidence type="ECO:0000313" key="1">
    <source>
        <dbReference type="EMBL" id="KAH7941711.1"/>
    </source>
</evidence>
<keyword evidence="2" id="KW-1185">Reference proteome</keyword>
<accession>A0ACB8CG91</accession>
<evidence type="ECO:0000313" key="2">
    <source>
        <dbReference type="Proteomes" id="UP000821865"/>
    </source>
</evidence>
<sequence>MGAARSFSTNGSRVMMSKGINKTAGALRNCDSRLLVVASGFFLEKEQASGAKPDLATPPSKQRHSSQNGNTEHSNNLQASTGETDCQRRRRNEQRATRNLTGLLVPECDEQGNYKAIQCFGEAVRGRPFCACYDNEFGQIKGPSRSLKSCNCIRDHHEWQQRSSSQKGPEPLCNVTSGEYNALQCDVDSHWCVDTDSGRQEGERQPGGCSSNLSAISCGVGGTHHGHGDSHSGSSHHGTSSHQGRSGSSHQGSSGHHTGDSSHSGHN</sequence>
<protein>
    <submittedName>
        <fullName evidence="1">Uncharacterized protein</fullName>
    </submittedName>
</protein>
<dbReference type="EMBL" id="CM023476">
    <property type="protein sequence ID" value="KAH7941711.1"/>
    <property type="molecule type" value="Genomic_DNA"/>
</dbReference>
<comment type="caution">
    <text evidence="1">The sequence shown here is derived from an EMBL/GenBank/DDBJ whole genome shotgun (WGS) entry which is preliminary data.</text>
</comment>
<organism evidence="1 2">
    <name type="scientific">Dermacentor silvarum</name>
    <name type="common">Tick</name>
    <dbReference type="NCBI Taxonomy" id="543639"/>
    <lineage>
        <taxon>Eukaryota</taxon>
        <taxon>Metazoa</taxon>
        <taxon>Ecdysozoa</taxon>
        <taxon>Arthropoda</taxon>
        <taxon>Chelicerata</taxon>
        <taxon>Arachnida</taxon>
        <taxon>Acari</taxon>
        <taxon>Parasitiformes</taxon>
        <taxon>Ixodida</taxon>
        <taxon>Ixodoidea</taxon>
        <taxon>Ixodidae</taxon>
        <taxon>Rhipicephalinae</taxon>
        <taxon>Dermacentor</taxon>
    </lineage>
</organism>
<dbReference type="Proteomes" id="UP000821865">
    <property type="component" value="Chromosome 7"/>
</dbReference>
<gene>
    <name evidence="1" type="ORF">HPB49_016409</name>
</gene>
<reference evidence="1" key="1">
    <citation type="submission" date="2020-05" db="EMBL/GenBank/DDBJ databases">
        <title>Large-scale comparative analyses of tick genomes elucidate their genetic diversity and vector capacities.</title>
        <authorList>
            <person name="Jia N."/>
            <person name="Wang J."/>
            <person name="Shi W."/>
            <person name="Du L."/>
            <person name="Sun Y."/>
            <person name="Zhan W."/>
            <person name="Jiang J."/>
            <person name="Wang Q."/>
            <person name="Zhang B."/>
            <person name="Ji P."/>
            <person name="Sakyi L.B."/>
            <person name="Cui X."/>
            <person name="Yuan T."/>
            <person name="Jiang B."/>
            <person name="Yang W."/>
            <person name="Lam T.T.-Y."/>
            <person name="Chang Q."/>
            <person name="Ding S."/>
            <person name="Wang X."/>
            <person name="Zhu J."/>
            <person name="Ruan X."/>
            <person name="Zhao L."/>
            <person name="Wei J."/>
            <person name="Que T."/>
            <person name="Du C."/>
            <person name="Cheng J."/>
            <person name="Dai P."/>
            <person name="Han X."/>
            <person name="Huang E."/>
            <person name="Gao Y."/>
            <person name="Liu J."/>
            <person name="Shao H."/>
            <person name="Ye R."/>
            <person name="Li L."/>
            <person name="Wei W."/>
            <person name="Wang X."/>
            <person name="Wang C."/>
            <person name="Yang T."/>
            <person name="Huo Q."/>
            <person name="Li W."/>
            <person name="Guo W."/>
            <person name="Chen H."/>
            <person name="Zhou L."/>
            <person name="Ni X."/>
            <person name="Tian J."/>
            <person name="Zhou Y."/>
            <person name="Sheng Y."/>
            <person name="Liu T."/>
            <person name="Pan Y."/>
            <person name="Xia L."/>
            <person name="Li J."/>
            <person name="Zhao F."/>
            <person name="Cao W."/>
        </authorList>
    </citation>
    <scope>NUCLEOTIDE SEQUENCE</scope>
    <source>
        <strain evidence="1">Dsil-2018</strain>
    </source>
</reference>
<proteinExistence type="predicted"/>